<dbReference type="AlphaFoldDB" id="A0A545U982"/>
<evidence type="ECO:0000256" key="7">
    <source>
        <dbReference type="SAM" id="MobiDB-lite"/>
    </source>
</evidence>
<dbReference type="Gene3D" id="1.20.1560.10">
    <property type="entry name" value="ABC transporter type 1, transmembrane domain"/>
    <property type="match status" value="1"/>
</dbReference>
<name>A0A545U982_9GAMM</name>
<dbReference type="Proteomes" id="UP000315439">
    <property type="component" value="Unassembled WGS sequence"/>
</dbReference>
<keyword evidence="2 8" id="KW-0812">Transmembrane</keyword>
<dbReference type="CDD" id="cd03228">
    <property type="entry name" value="ABCC_MRP_Like"/>
    <property type="match status" value="1"/>
</dbReference>
<evidence type="ECO:0000256" key="3">
    <source>
        <dbReference type="ARBA" id="ARBA00022741"/>
    </source>
</evidence>
<evidence type="ECO:0000256" key="1">
    <source>
        <dbReference type="ARBA" id="ARBA00004651"/>
    </source>
</evidence>
<dbReference type="Gene3D" id="3.40.50.300">
    <property type="entry name" value="P-loop containing nucleotide triphosphate hydrolases"/>
    <property type="match status" value="1"/>
</dbReference>
<dbReference type="PANTHER" id="PTHR24221">
    <property type="entry name" value="ATP-BINDING CASSETTE SUB-FAMILY B"/>
    <property type="match status" value="1"/>
</dbReference>
<dbReference type="GO" id="GO:0016887">
    <property type="term" value="F:ATP hydrolysis activity"/>
    <property type="evidence" value="ECO:0007669"/>
    <property type="project" value="InterPro"/>
</dbReference>
<feature type="transmembrane region" description="Helical" evidence="8">
    <location>
        <begin position="54"/>
        <end position="71"/>
    </location>
</feature>
<sequence length="557" mass="63057">MEKPGIIHFFKEEKARVLYGHIGVMVILTGIASIALLGIINEVAFNQRDVREDLIFYGLAMFIFALGTRSLNIKVTQVVERQLLAIRLRILDRIRAADLKQVEGIGKEDINIALSQDIALVSNSADMLISAIQQSILLLFCVSYVAWLSPLAFFIVVGSIIITYLLIAKLQQILQKNYHRLGDEEGKLYSRLDHLINGFKEIKLNQAKSDAIYAEYRQHVEETERLKVENRVSASWAILSSHLFMYTLLGAIVFALPLLADPSGGLVGKLVATVLFILTPLLLILEGVPTIERANSSLERIYQLEKQFKHEETLSPTAKDDVFSKPKFNQLQLDNVVFCYNDNSQFSVGPIDLVINRGEILFITGGNGSGKSTLLKLLCGLYHPQSGTIQLNQMGISPVNLNQLKEQFAVIFTDFHLFDKFYGLTDVDDNRVQQLIDKMELTGKVNFVDGRFSTLQLSTGQRKRLALIMALLDDRDIYIFDEWAADQDAHFRRYFYEEILPELKAAGKAVIAVTHDDRYWSYCDRLIKLDLGRIQEQHDHRKKTKSSARKTEAVSAQ</sequence>
<dbReference type="GO" id="GO:0015833">
    <property type="term" value="P:peptide transport"/>
    <property type="evidence" value="ECO:0007669"/>
    <property type="project" value="InterPro"/>
</dbReference>
<dbReference type="InterPro" id="IPR039421">
    <property type="entry name" value="Type_1_exporter"/>
</dbReference>
<protein>
    <submittedName>
        <fullName evidence="11">Cyclic peptide export ABC transporter</fullName>
    </submittedName>
</protein>
<dbReference type="GO" id="GO:0034040">
    <property type="term" value="F:ATPase-coupled lipid transmembrane transporter activity"/>
    <property type="evidence" value="ECO:0007669"/>
    <property type="project" value="TreeGrafter"/>
</dbReference>
<keyword evidence="3" id="KW-0547">Nucleotide-binding</keyword>
<evidence type="ECO:0000256" key="6">
    <source>
        <dbReference type="ARBA" id="ARBA00023136"/>
    </source>
</evidence>
<gene>
    <name evidence="11" type="ORF">FLL46_18850</name>
</gene>
<proteinExistence type="predicted"/>
<dbReference type="SUPFAM" id="SSF52540">
    <property type="entry name" value="P-loop containing nucleoside triphosphate hydrolases"/>
    <property type="match status" value="1"/>
</dbReference>
<dbReference type="GO" id="GO:0140359">
    <property type="term" value="F:ABC-type transporter activity"/>
    <property type="evidence" value="ECO:0007669"/>
    <property type="project" value="InterPro"/>
</dbReference>
<reference evidence="11 12" key="1">
    <citation type="submission" date="2019-07" db="EMBL/GenBank/DDBJ databases">
        <title>Draft genome for Aliikangiella sp. M105.</title>
        <authorList>
            <person name="Wang G."/>
        </authorList>
    </citation>
    <scope>NUCLEOTIDE SEQUENCE [LARGE SCALE GENOMIC DNA]</scope>
    <source>
        <strain evidence="11 12">M105</strain>
    </source>
</reference>
<dbReference type="SMART" id="SM00382">
    <property type="entry name" value="AAA"/>
    <property type="match status" value="1"/>
</dbReference>
<dbReference type="InterPro" id="IPR003593">
    <property type="entry name" value="AAA+_ATPase"/>
</dbReference>
<dbReference type="GO" id="GO:0005886">
    <property type="term" value="C:plasma membrane"/>
    <property type="evidence" value="ECO:0007669"/>
    <property type="project" value="UniProtKB-SubCell"/>
</dbReference>
<keyword evidence="5 8" id="KW-1133">Transmembrane helix</keyword>
<keyword evidence="4" id="KW-0067">ATP-binding</keyword>
<feature type="transmembrane region" description="Helical" evidence="8">
    <location>
        <begin position="151"/>
        <end position="170"/>
    </location>
</feature>
<dbReference type="Pfam" id="PF00005">
    <property type="entry name" value="ABC_tran"/>
    <property type="match status" value="1"/>
</dbReference>
<evidence type="ECO:0000256" key="4">
    <source>
        <dbReference type="ARBA" id="ARBA00022840"/>
    </source>
</evidence>
<dbReference type="InterPro" id="IPR036640">
    <property type="entry name" value="ABC1_TM_sf"/>
</dbReference>
<evidence type="ECO:0000259" key="10">
    <source>
        <dbReference type="PROSITE" id="PS50929"/>
    </source>
</evidence>
<dbReference type="RefSeq" id="WP_142932892.1">
    <property type="nucleotide sequence ID" value="NZ_ML660167.1"/>
</dbReference>
<evidence type="ECO:0000256" key="8">
    <source>
        <dbReference type="SAM" id="Phobius"/>
    </source>
</evidence>
<evidence type="ECO:0000256" key="2">
    <source>
        <dbReference type="ARBA" id="ARBA00022692"/>
    </source>
</evidence>
<dbReference type="GO" id="GO:0005524">
    <property type="term" value="F:ATP binding"/>
    <property type="evidence" value="ECO:0007669"/>
    <property type="project" value="UniProtKB-KW"/>
</dbReference>
<dbReference type="InterPro" id="IPR011527">
    <property type="entry name" value="ABC1_TM_dom"/>
</dbReference>
<dbReference type="PROSITE" id="PS50893">
    <property type="entry name" value="ABC_TRANSPORTER_2"/>
    <property type="match status" value="1"/>
</dbReference>
<evidence type="ECO:0000313" key="12">
    <source>
        <dbReference type="Proteomes" id="UP000315439"/>
    </source>
</evidence>
<dbReference type="OrthoDB" id="9760776at2"/>
<organism evidence="11 12">
    <name type="scientific">Aliikangiella coralliicola</name>
    <dbReference type="NCBI Taxonomy" id="2592383"/>
    <lineage>
        <taxon>Bacteria</taxon>
        <taxon>Pseudomonadati</taxon>
        <taxon>Pseudomonadota</taxon>
        <taxon>Gammaproteobacteria</taxon>
        <taxon>Oceanospirillales</taxon>
        <taxon>Pleioneaceae</taxon>
        <taxon>Aliikangiella</taxon>
    </lineage>
</organism>
<dbReference type="GO" id="GO:1904680">
    <property type="term" value="F:peptide transmembrane transporter activity"/>
    <property type="evidence" value="ECO:0007669"/>
    <property type="project" value="InterPro"/>
</dbReference>
<comment type="caution">
    <text evidence="11">The sequence shown here is derived from an EMBL/GenBank/DDBJ whole genome shotgun (WGS) entry which is preliminary data.</text>
</comment>
<dbReference type="PROSITE" id="PS50929">
    <property type="entry name" value="ABC_TM1F"/>
    <property type="match status" value="1"/>
</dbReference>
<feature type="domain" description="ABC transmembrane type-1" evidence="10">
    <location>
        <begin position="23"/>
        <end position="293"/>
    </location>
</feature>
<evidence type="ECO:0000259" key="9">
    <source>
        <dbReference type="PROSITE" id="PS50893"/>
    </source>
</evidence>
<evidence type="ECO:0000256" key="5">
    <source>
        <dbReference type="ARBA" id="ARBA00022989"/>
    </source>
</evidence>
<dbReference type="SUPFAM" id="SSF90123">
    <property type="entry name" value="ABC transporter transmembrane region"/>
    <property type="match status" value="1"/>
</dbReference>
<dbReference type="InterPro" id="IPR027417">
    <property type="entry name" value="P-loop_NTPase"/>
</dbReference>
<comment type="subcellular location">
    <subcellularLocation>
        <location evidence="1">Cell membrane</location>
        <topology evidence="1">Multi-pass membrane protein</topology>
    </subcellularLocation>
</comment>
<dbReference type="EMBL" id="VIKS01000011">
    <property type="protein sequence ID" value="TQV85973.1"/>
    <property type="molecule type" value="Genomic_DNA"/>
</dbReference>
<feature type="region of interest" description="Disordered" evidence="7">
    <location>
        <begin position="538"/>
        <end position="557"/>
    </location>
</feature>
<keyword evidence="6 8" id="KW-0472">Membrane</keyword>
<keyword evidence="12" id="KW-1185">Reference proteome</keyword>
<dbReference type="InterPro" id="IPR005898">
    <property type="entry name" value="Cyc_pep_transpt_SyrD/YojI"/>
</dbReference>
<feature type="transmembrane region" description="Helical" evidence="8">
    <location>
        <begin position="127"/>
        <end position="145"/>
    </location>
</feature>
<feature type="domain" description="ABC transporter" evidence="9">
    <location>
        <begin position="331"/>
        <end position="556"/>
    </location>
</feature>
<dbReference type="InterPro" id="IPR003439">
    <property type="entry name" value="ABC_transporter-like_ATP-bd"/>
</dbReference>
<feature type="transmembrane region" description="Helical" evidence="8">
    <location>
        <begin position="17"/>
        <end position="39"/>
    </location>
</feature>
<dbReference type="PANTHER" id="PTHR24221:SF654">
    <property type="entry name" value="ATP-BINDING CASSETTE SUB-FAMILY B MEMBER 6"/>
    <property type="match status" value="1"/>
</dbReference>
<evidence type="ECO:0000313" key="11">
    <source>
        <dbReference type="EMBL" id="TQV85973.1"/>
    </source>
</evidence>
<feature type="transmembrane region" description="Helical" evidence="8">
    <location>
        <begin position="266"/>
        <end position="285"/>
    </location>
</feature>
<dbReference type="Pfam" id="PF00664">
    <property type="entry name" value="ABC_membrane"/>
    <property type="match status" value="1"/>
</dbReference>
<feature type="transmembrane region" description="Helical" evidence="8">
    <location>
        <begin position="236"/>
        <end position="260"/>
    </location>
</feature>
<dbReference type="NCBIfam" id="TIGR01194">
    <property type="entry name" value="cyc_pep_trnsptr"/>
    <property type="match status" value="1"/>
</dbReference>
<accession>A0A545U982</accession>